<sequence>MPAIAVKPRVFKNYLLKIGADSYEAHVSSVALTPSSSIQTWKGGTPAAVFTDATTPTWVADLAYAQDWETPNSLSIYLLNNEGATKEVEFSPLGSGPKFTVTVIITPGAIGGAIDEFGTATVSLGVQGKPVYTAGAVTP</sequence>
<dbReference type="EMBL" id="JACCFM010000001">
    <property type="protein sequence ID" value="NYJ20808.1"/>
    <property type="molecule type" value="Genomic_DNA"/>
</dbReference>
<keyword evidence="2" id="KW-1185">Reference proteome</keyword>
<protein>
    <submittedName>
        <fullName evidence="1">Uncharacterized protein</fullName>
    </submittedName>
</protein>
<name>A0A7Z0EFN6_9MICO</name>
<accession>A0A7Z0EFN6</accession>
<dbReference type="AlphaFoldDB" id="A0A7Z0EFN6"/>
<dbReference type="Proteomes" id="UP000537260">
    <property type="component" value="Unassembled WGS sequence"/>
</dbReference>
<comment type="caution">
    <text evidence="1">The sequence shown here is derived from an EMBL/GenBank/DDBJ whole genome shotgun (WGS) entry which is preliminary data.</text>
</comment>
<proteinExistence type="predicted"/>
<evidence type="ECO:0000313" key="1">
    <source>
        <dbReference type="EMBL" id="NYJ20808.1"/>
    </source>
</evidence>
<reference evidence="1 2" key="1">
    <citation type="submission" date="2020-07" db="EMBL/GenBank/DDBJ databases">
        <title>Sequencing the genomes of 1000 actinobacteria strains.</title>
        <authorList>
            <person name="Klenk H.-P."/>
        </authorList>
    </citation>
    <scope>NUCLEOTIDE SEQUENCE [LARGE SCALE GENOMIC DNA]</scope>
    <source>
        <strain evidence="1 2">LI1</strain>
    </source>
</reference>
<dbReference type="RefSeq" id="WP_179579505.1">
    <property type="nucleotide sequence ID" value="NZ_JACCFM010000001.1"/>
</dbReference>
<evidence type="ECO:0000313" key="2">
    <source>
        <dbReference type="Proteomes" id="UP000537260"/>
    </source>
</evidence>
<gene>
    <name evidence="1" type="ORF">HNR05_002599</name>
</gene>
<organism evidence="1 2">
    <name type="scientific">Glaciibacter psychrotolerans</name>
    <dbReference type="NCBI Taxonomy" id="670054"/>
    <lineage>
        <taxon>Bacteria</taxon>
        <taxon>Bacillati</taxon>
        <taxon>Actinomycetota</taxon>
        <taxon>Actinomycetes</taxon>
        <taxon>Micrococcales</taxon>
        <taxon>Microbacteriaceae</taxon>
        <taxon>Glaciibacter</taxon>
    </lineage>
</organism>